<gene>
    <name evidence="1" type="ORF">TR92363</name>
</gene>
<evidence type="ECO:0000313" key="1">
    <source>
        <dbReference type="EMBL" id="JAP51335.1"/>
    </source>
</evidence>
<protein>
    <submittedName>
        <fullName evidence="1">Uncharacterized protein</fullName>
    </submittedName>
</protein>
<accession>A0A0X3PHB6</accession>
<sequence>MRSRAVKITNQLNLSNRNRCSDRACASPSWLCGRTMNYHKSLPTLSNGRLIPIFGRRDTPSSREFIKVWIFNENSVSRHRSFARIQSPSVTCKTAALVVYSLCSLKLSLVPLLLLSMKTVPCMSSKVKKFEGWFRLPIRLSTTVREFSTVCPRNGLRYRFIGPKCSLYGSWHAYIEQPLGCVW</sequence>
<reference evidence="1" key="1">
    <citation type="submission" date="2016-01" db="EMBL/GenBank/DDBJ databases">
        <title>Reference transcriptome for the parasite Schistocephalus solidus: insights into the molecular evolution of parasitism.</title>
        <authorList>
            <person name="Hebert F.O."/>
            <person name="Grambauer S."/>
            <person name="Barber I."/>
            <person name="Landry C.R."/>
            <person name="Aubin-Horth N."/>
        </authorList>
    </citation>
    <scope>NUCLEOTIDE SEQUENCE</scope>
</reference>
<organism evidence="1">
    <name type="scientific">Schistocephalus solidus</name>
    <name type="common">Tapeworm</name>
    <dbReference type="NCBI Taxonomy" id="70667"/>
    <lineage>
        <taxon>Eukaryota</taxon>
        <taxon>Metazoa</taxon>
        <taxon>Spiralia</taxon>
        <taxon>Lophotrochozoa</taxon>
        <taxon>Platyhelminthes</taxon>
        <taxon>Cestoda</taxon>
        <taxon>Eucestoda</taxon>
        <taxon>Diphyllobothriidea</taxon>
        <taxon>Diphyllobothriidae</taxon>
        <taxon>Schistocephalus</taxon>
    </lineage>
</organism>
<dbReference type="AlphaFoldDB" id="A0A0X3PHB6"/>
<dbReference type="EMBL" id="GEEE01011890">
    <property type="protein sequence ID" value="JAP51335.1"/>
    <property type="molecule type" value="Transcribed_RNA"/>
</dbReference>
<name>A0A0X3PHB6_SCHSO</name>
<proteinExistence type="predicted"/>